<evidence type="ECO:0000313" key="15">
    <source>
        <dbReference type="EMBL" id="KAJ8780597.1"/>
    </source>
</evidence>
<keyword evidence="10" id="KW-0807">Transducer</keyword>
<feature type="transmembrane region" description="Helical" evidence="13">
    <location>
        <begin position="685"/>
        <end position="707"/>
    </location>
</feature>
<evidence type="ECO:0000256" key="2">
    <source>
        <dbReference type="ARBA" id="ARBA00022475"/>
    </source>
</evidence>
<dbReference type="Gene3D" id="3.40.50.2300">
    <property type="match status" value="1"/>
</dbReference>
<feature type="region of interest" description="Disordered" evidence="12">
    <location>
        <begin position="428"/>
        <end position="510"/>
    </location>
</feature>
<dbReference type="Proteomes" id="UP001159641">
    <property type="component" value="Unassembled WGS sequence"/>
</dbReference>
<evidence type="ECO:0000256" key="9">
    <source>
        <dbReference type="ARBA" id="ARBA00023180"/>
    </source>
</evidence>
<comment type="caution">
    <text evidence="15">The sequence shown here is derived from an EMBL/GenBank/DDBJ whole genome shotgun (WGS) entry which is preliminary data.</text>
</comment>
<dbReference type="InterPro" id="IPR017978">
    <property type="entry name" value="GPCR_3_C"/>
</dbReference>
<keyword evidence="3 13" id="KW-0812">Transmembrane</keyword>
<evidence type="ECO:0000256" key="11">
    <source>
        <dbReference type="ARBA" id="ARBA00040705"/>
    </source>
</evidence>
<keyword evidence="9" id="KW-0325">Glycoprotein</keyword>
<keyword evidence="8" id="KW-0675">Receptor</keyword>
<accession>A0AB34GN42</accession>
<sequence length="781" mass="83309">MPVREGPLSRCPKARTEEQCPAQATSQVPTPSGDQSLLRTLSSPGLLWALATTMAVEEINSGSTLIPGLRLGYNLLDTCWEPVVAVKPGLVFMAKAGSRSVAAYCDYMQYQPHVLAVIGPHSSEVALVTGKFFSFFLMPHVSYGASTDWLSSRNTFPSFRTVPSDRVQAAAGVELLRELHWTWVAAVGSDDEYSRQGLSLFFGLADAKSTCIAHEGRVLLPRAGSPRLGSVQGLLRRVNQSSVQVVCIRYRLSPKVWAASEAWLPSNLVMTLPGMDRVGTVLSVPRQGAQMPEFPSYVRTRLALATFAAFAAVYGVAQALHNTLLCDASGCPSREPVRPWQLRENTHHLSLRFDTNGNVGVDHDLKLWARRDGRPTLRTVGTFNGSLQLWHSQTSWHTQGSQCREGQVHRVKGFRSCCYDGADCKAGSYQRHPGEPSGGPSHAVARARAGPRRVGGTGLALRPDAVAGARLGEADGPQHPPLLPPPQTTPSAASVTRTMGPRTGAPVPPPLAQVPGAASALGLALGLVLAALGLFIWRRHSPWFGPRGGPQACSAWASSASASSCFPAGPALPAAWPSRRCTISRSPAAGAHPSCRRLRSLWGQSCRRAGQTSSAAACGALAGTFPPEAATGWQVPPTEALVHCHVHSWVSFGLVHATNATLAFLCFLGTFLVKSQPGGYNGARGLTFAMLAYFITWVSFVPLFANVHVVSQPAVQMGAILFCVLGILGTFHLPKCYLLLWRPDLNTPEFFLGGGPGDARGRGGSGGGEETQGKNKQPLTQ</sequence>
<evidence type="ECO:0000313" key="16">
    <source>
        <dbReference type="Proteomes" id="UP001159641"/>
    </source>
</evidence>
<evidence type="ECO:0000256" key="1">
    <source>
        <dbReference type="ARBA" id="ARBA00004651"/>
    </source>
</evidence>
<evidence type="ECO:0000256" key="7">
    <source>
        <dbReference type="ARBA" id="ARBA00023136"/>
    </source>
</evidence>
<dbReference type="GO" id="GO:0005886">
    <property type="term" value="C:plasma membrane"/>
    <property type="evidence" value="ECO:0007669"/>
    <property type="project" value="UniProtKB-SubCell"/>
</dbReference>
<dbReference type="Pfam" id="PF01094">
    <property type="entry name" value="ANF_receptor"/>
    <property type="match status" value="1"/>
</dbReference>
<dbReference type="SUPFAM" id="SSF53822">
    <property type="entry name" value="Periplasmic binding protein-like I"/>
    <property type="match status" value="1"/>
</dbReference>
<gene>
    <name evidence="15" type="ORF">J1605_000640</name>
</gene>
<dbReference type="InterPro" id="IPR000337">
    <property type="entry name" value="GPCR_3"/>
</dbReference>
<feature type="region of interest" description="Disordered" evidence="12">
    <location>
        <begin position="1"/>
        <end position="35"/>
    </location>
</feature>
<keyword evidence="2" id="KW-1003">Cell membrane</keyword>
<evidence type="ECO:0000256" key="4">
    <source>
        <dbReference type="ARBA" id="ARBA00022729"/>
    </source>
</evidence>
<dbReference type="PANTHER" id="PTHR24061">
    <property type="entry name" value="CALCIUM-SENSING RECEPTOR-RELATED"/>
    <property type="match status" value="1"/>
</dbReference>
<feature type="compositionally biased region" description="Low complexity" evidence="12">
    <location>
        <begin position="443"/>
        <end position="452"/>
    </location>
</feature>
<keyword evidence="4" id="KW-0732">Signal</keyword>
<feature type="transmembrane region" description="Helical" evidence="13">
    <location>
        <begin position="516"/>
        <end position="537"/>
    </location>
</feature>
<keyword evidence="16" id="KW-1185">Reference proteome</keyword>
<feature type="compositionally biased region" description="Gly residues" evidence="12">
    <location>
        <begin position="755"/>
        <end position="770"/>
    </location>
</feature>
<name>A0AB34GN42_ESCRO</name>
<evidence type="ECO:0000256" key="3">
    <source>
        <dbReference type="ARBA" id="ARBA00022692"/>
    </source>
</evidence>
<evidence type="ECO:0000256" key="8">
    <source>
        <dbReference type="ARBA" id="ARBA00023170"/>
    </source>
</evidence>
<dbReference type="InterPro" id="IPR001828">
    <property type="entry name" value="ANF_lig-bd_rcpt"/>
</dbReference>
<evidence type="ECO:0000256" key="13">
    <source>
        <dbReference type="SAM" id="Phobius"/>
    </source>
</evidence>
<feature type="compositionally biased region" description="Polar residues" evidence="12">
    <location>
        <begin position="22"/>
        <end position="35"/>
    </location>
</feature>
<dbReference type="PRINTS" id="PR00248">
    <property type="entry name" value="GPCRMGR"/>
</dbReference>
<keyword evidence="6" id="KW-0297">G-protein coupled receptor</keyword>
<feature type="domain" description="G-protein coupled receptors family 3 profile" evidence="14">
    <location>
        <begin position="626"/>
        <end position="747"/>
    </location>
</feature>
<feature type="transmembrane region" description="Helical" evidence="13">
    <location>
        <begin position="719"/>
        <end position="740"/>
    </location>
</feature>
<keyword evidence="7 13" id="KW-0472">Membrane</keyword>
<reference evidence="15 16" key="1">
    <citation type="submission" date="2022-11" db="EMBL/GenBank/DDBJ databases">
        <title>Whole genome sequence of Eschrichtius robustus ER-17-0199.</title>
        <authorList>
            <person name="Bruniche-Olsen A."/>
            <person name="Black A.N."/>
            <person name="Fields C.J."/>
            <person name="Walden K."/>
            <person name="Dewoody J.A."/>
        </authorList>
    </citation>
    <scope>NUCLEOTIDE SEQUENCE [LARGE SCALE GENOMIC DNA]</scope>
    <source>
        <strain evidence="15">ER-17-0199</strain>
        <tissue evidence="15">Blubber</tissue>
    </source>
</reference>
<dbReference type="AlphaFoldDB" id="A0AB34GN42"/>
<protein>
    <recommendedName>
        <fullName evidence="11">Taste receptor type 1 member 3</fullName>
    </recommendedName>
</protein>
<evidence type="ECO:0000259" key="14">
    <source>
        <dbReference type="PROSITE" id="PS50259"/>
    </source>
</evidence>
<feature type="region of interest" description="Disordered" evidence="12">
    <location>
        <begin position="755"/>
        <end position="781"/>
    </location>
</feature>
<dbReference type="InterPro" id="IPR028082">
    <property type="entry name" value="Peripla_BP_I"/>
</dbReference>
<organism evidence="15 16">
    <name type="scientific">Eschrichtius robustus</name>
    <name type="common">California gray whale</name>
    <name type="synonym">Eschrichtius gibbosus</name>
    <dbReference type="NCBI Taxonomy" id="9764"/>
    <lineage>
        <taxon>Eukaryota</taxon>
        <taxon>Metazoa</taxon>
        <taxon>Chordata</taxon>
        <taxon>Craniata</taxon>
        <taxon>Vertebrata</taxon>
        <taxon>Euteleostomi</taxon>
        <taxon>Mammalia</taxon>
        <taxon>Eutheria</taxon>
        <taxon>Laurasiatheria</taxon>
        <taxon>Artiodactyla</taxon>
        <taxon>Whippomorpha</taxon>
        <taxon>Cetacea</taxon>
        <taxon>Mysticeti</taxon>
        <taxon>Eschrichtiidae</taxon>
        <taxon>Eschrichtius</taxon>
    </lineage>
</organism>
<dbReference type="PROSITE" id="PS50259">
    <property type="entry name" value="G_PROTEIN_RECEP_F3_4"/>
    <property type="match status" value="1"/>
</dbReference>
<dbReference type="InterPro" id="IPR000068">
    <property type="entry name" value="GPCR_3_Ca_sens_rcpt-rel"/>
</dbReference>
<dbReference type="Pfam" id="PF00003">
    <property type="entry name" value="7tm_3"/>
    <property type="match status" value="1"/>
</dbReference>
<dbReference type="GO" id="GO:0033041">
    <property type="term" value="F:sweet taste receptor activity"/>
    <property type="evidence" value="ECO:0007669"/>
    <property type="project" value="TreeGrafter"/>
</dbReference>
<evidence type="ECO:0000256" key="6">
    <source>
        <dbReference type="ARBA" id="ARBA00023040"/>
    </source>
</evidence>
<evidence type="ECO:0000256" key="12">
    <source>
        <dbReference type="SAM" id="MobiDB-lite"/>
    </source>
</evidence>
<dbReference type="GO" id="GO:0050917">
    <property type="term" value="P:sensory perception of umami taste"/>
    <property type="evidence" value="ECO:0007669"/>
    <property type="project" value="TreeGrafter"/>
</dbReference>
<keyword evidence="5 13" id="KW-1133">Transmembrane helix</keyword>
<dbReference type="GO" id="GO:0004930">
    <property type="term" value="F:G protein-coupled receptor activity"/>
    <property type="evidence" value="ECO:0007669"/>
    <property type="project" value="UniProtKB-KW"/>
</dbReference>
<dbReference type="PANTHER" id="PTHR24061:SF435">
    <property type="entry name" value="TASTE RECEPTOR TYPE 1 MEMBER 3"/>
    <property type="match status" value="1"/>
</dbReference>
<comment type="subcellular location">
    <subcellularLocation>
        <location evidence="1">Cell membrane</location>
        <topology evidence="1">Multi-pass membrane protein</topology>
    </subcellularLocation>
</comment>
<proteinExistence type="predicted"/>
<feature type="compositionally biased region" description="Pro residues" evidence="12">
    <location>
        <begin position="478"/>
        <end position="488"/>
    </location>
</feature>
<feature type="transmembrane region" description="Helical" evidence="13">
    <location>
        <begin position="649"/>
        <end position="673"/>
    </location>
</feature>
<evidence type="ECO:0000256" key="5">
    <source>
        <dbReference type="ARBA" id="ARBA00022989"/>
    </source>
</evidence>
<evidence type="ECO:0000256" key="10">
    <source>
        <dbReference type="ARBA" id="ARBA00023224"/>
    </source>
</evidence>
<dbReference type="EMBL" id="JAIQCJ010002152">
    <property type="protein sequence ID" value="KAJ8780597.1"/>
    <property type="molecule type" value="Genomic_DNA"/>
</dbReference>